<evidence type="ECO:0000256" key="1">
    <source>
        <dbReference type="ARBA" id="ARBA00023125"/>
    </source>
</evidence>
<dbReference type="AlphaFoldDB" id="A0A8J6P267"/>
<evidence type="ECO:0000256" key="2">
    <source>
        <dbReference type="SAM" id="Phobius"/>
    </source>
</evidence>
<dbReference type="EMBL" id="JACRTL010000007">
    <property type="protein sequence ID" value="MBC8611616.1"/>
    <property type="molecule type" value="Genomic_DNA"/>
</dbReference>
<dbReference type="Proteomes" id="UP000632659">
    <property type="component" value="Unassembled WGS sequence"/>
</dbReference>
<evidence type="ECO:0000313" key="4">
    <source>
        <dbReference type="Proteomes" id="UP000632659"/>
    </source>
</evidence>
<evidence type="ECO:0000313" key="3">
    <source>
        <dbReference type="EMBL" id="MBC8611616.1"/>
    </source>
</evidence>
<dbReference type="InterPro" id="IPR011010">
    <property type="entry name" value="DNA_brk_join_enz"/>
</dbReference>
<sequence>MKQSETKLFSYFDTWLKDSVYGYVATGIYICYSCAVNQLKAVLKNEEINQIAPKEYQAALNQLTDKGYSHSTISKVRTVI</sequence>
<gene>
    <name evidence="3" type="ORF">H8702_10990</name>
</gene>
<keyword evidence="4" id="KW-1185">Reference proteome</keyword>
<organism evidence="3 4">
    <name type="scientific">Massiliimalia timonensis</name>
    <dbReference type="NCBI Taxonomy" id="1987501"/>
    <lineage>
        <taxon>Bacteria</taxon>
        <taxon>Bacillati</taxon>
        <taxon>Bacillota</taxon>
        <taxon>Clostridia</taxon>
        <taxon>Eubacteriales</taxon>
        <taxon>Oscillospiraceae</taxon>
        <taxon>Massiliimalia</taxon>
    </lineage>
</organism>
<dbReference type="SUPFAM" id="SSF56349">
    <property type="entry name" value="DNA breaking-rejoining enzymes"/>
    <property type="match status" value="1"/>
</dbReference>
<dbReference type="InterPro" id="IPR010998">
    <property type="entry name" value="Integrase_recombinase_N"/>
</dbReference>
<name>A0A8J6P267_9FIRM</name>
<comment type="caution">
    <text evidence="3">The sequence shown here is derived from an EMBL/GenBank/DDBJ whole genome shotgun (WGS) entry which is preliminary data.</text>
</comment>
<dbReference type="GO" id="GO:0003677">
    <property type="term" value="F:DNA binding"/>
    <property type="evidence" value="ECO:0007669"/>
    <property type="project" value="UniProtKB-KW"/>
</dbReference>
<keyword evidence="2" id="KW-0812">Transmembrane</keyword>
<proteinExistence type="predicted"/>
<keyword evidence="1" id="KW-0238">DNA-binding</keyword>
<accession>A0A8J6P267</accession>
<feature type="transmembrane region" description="Helical" evidence="2">
    <location>
        <begin position="20"/>
        <end position="39"/>
    </location>
</feature>
<protein>
    <submittedName>
        <fullName evidence="3">Uncharacterized protein</fullName>
    </submittedName>
</protein>
<dbReference type="Gene3D" id="1.10.150.130">
    <property type="match status" value="1"/>
</dbReference>
<dbReference type="RefSeq" id="WP_187536712.1">
    <property type="nucleotide sequence ID" value="NZ_JACRTL010000007.1"/>
</dbReference>
<keyword evidence="2" id="KW-0472">Membrane</keyword>
<keyword evidence="2" id="KW-1133">Transmembrane helix</keyword>
<reference evidence="3" key="1">
    <citation type="submission" date="2020-08" db="EMBL/GenBank/DDBJ databases">
        <title>Genome public.</title>
        <authorList>
            <person name="Liu C."/>
            <person name="Sun Q."/>
        </authorList>
    </citation>
    <scope>NUCLEOTIDE SEQUENCE</scope>
    <source>
        <strain evidence="3">NSJ-15</strain>
    </source>
</reference>